<evidence type="ECO:0000313" key="3">
    <source>
        <dbReference type="Proteomes" id="UP000540989"/>
    </source>
</evidence>
<dbReference type="InterPro" id="IPR041657">
    <property type="entry name" value="HTH_17"/>
</dbReference>
<evidence type="ECO:0000259" key="1">
    <source>
        <dbReference type="Pfam" id="PF12728"/>
    </source>
</evidence>
<proteinExistence type="predicted"/>
<dbReference type="InterPro" id="IPR036388">
    <property type="entry name" value="WH-like_DNA-bd_sf"/>
</dbReference>
<dbReference type="GO" id="GO:0003677">
    <property type="term" value="F:DNA binding"/>
    <property type="evidence" value="ECO:0007669"/>
    <property type="project" value="UniProtKB-KW"/>
</dbReference>
<dbReference type="Pfam" id="PF12728">
    <property type="entry name" value="HTH_17"/>
    <property type="match status" value="1"/>
</dbReference>
<keyword evidence="2" id="KW-0238">DNA-binding</keyword>
<dbReference type="EMBL" id="JACHIP010000003">
    <property type="protein sequence ID" value="MBB5057442.1"/>
    <property type="molecule type" value="Genomic_DNA"/>
</dbReference>
<dbReference type="RefSeq" id="WP_184216375.1">
    <property type="nucleotide sequence ID" value="NZ_JACHIP010000003.1"/>
</dbReference>
<reference evidence="2 3" key="1">
    <citation type="submission" date="2020-08" db="EMBL/GenBank/DDBJ databases">
        <title>Genomic Encyclopedia of Type Strains, Phase IV (KMG-V): Genome sequencing to study the core and pangenomes of soil and plant-associated prokaryotes.</title>
        <authorList>
            <person name="Whitman W."/>
        </authorList>
    </citation>
    <scope>NUCLEOTIDE SEQUENCE [LARGE SCALE GENOMIC DNA]</scope>
    <source>
        <strain evidence="2 3">M8UP14</strain>
    </source>
</reference>
<sequence>MAATIRVVIAQELGMLDTHAVARITGMSEVTLHRWRMGGSGPPFVRMGRSVRYHPSHVERWALDNTCNPLPARGGQGNSDRYL</sequence>
<dbReference type="Proteomes" id="UP000540989">
    <property type="component" value="Unassembled WGS sequence"/>
</dbReference>
<gene>
    <name evidence="2" type="ORF">HDF16_002148</name>
</gene>
<protein>
    <submittedName>
        <fullName evidence="2">Putative DNA-binding transcriptional regulator AlpA</fullName>
    </submittedName>
</protein>
<dbReference type="Gene3D" id="1.10.10.10">
    <property type="entry name" value="Winged helix-like DNA-binding domain superfamily/Winged helix DNA-binding domain"/>
    <property type="match status" value="1"/>
</dbReference>
<evidence type="ECO:0000313" key="2">
    <source>
        <dbReference type="EMBL" id="MBB5057442.1"/>
    </source>
</evidence>
<dbReference type="AlphaFoldDB" id="A0A7W7ZCS8"/>
<dbReference type="InterPro" id="IPR009061">
    <property type="entry name" value="DNA-bd_dom_put_sf"/>
</dbReference>
<comment type="caution">
    <text evidence="2">The sequence shown here is derived from an EMBL/GenBank/DDBJ whole genome shotgun (WGS) entry which is preliminary data.</text>
</comment>
<feature type="domain" description="Helix-turn-helix" evidence="1">
    <location>
        <begin position="16"/>
        <end position="63"/>
    </location>
</feature>
<organism evidence="2 3">
    <name type="scientific">Granulicella aggregans</name>
    <dbReference type="NCBI Taxonomy" id="474949"/>
    <lineage>
        <taxon>Bacteria</taxon>
        <taxon>Pseudomonadati</taxon>
        <taxon>Acidobacteriota</taxon>
        <taxon>Terriglobia</taxon>
        <taxon>Terriglobales</taxon>
        <taxon>Acidobacteriaceae</taxon>
        <taxon>Granulicella</taxon>
    </lineage>
</organism>
<dbReference type="SUPFAM" id="SSF46955">
    <property type="entry name" value="Putative DNA-binding domain"/>
    <property type="match status" value="1"/>
</dbReference>
<accession>A0A7W7ZCS8</accession>
<keyword evidence="3" id="KW-1185">Reference proteome</keyword>
<name>A0A7W7ZCS8_9BACT</name>